<evidence type="ECO:0000313" key="7">
    <source>
        <dbReference type="Proteomes" id="UP001597405"/>
    </source>
</evidence>
<comment type="caution">
    <text evidence="6">The sequence shown here is derived from an EMBL/GenBank/DDBJ whole genome shotgun (WGS) entry which is preliminary data.</text>
</comment>
<evidence type="ECO:0000256" key="4">
    <source>
        <dbReference type="ARBA" id="ARBA00023163"/>
    </source>
</evidence>
<dbReference type="EMBL" id="JBHUGZ010000001">
    <property type="protein sequence ID" value="MFD1981618.1"/>
    <property type="molecule type" value="Genomic_DNA"/>
</dbReference>
<dbReference type="InterPro" id="IPR000847">
    <property type="entry name" value="LysR_HTH_N"/>
</dbReference>
<dbReference type="InterPro" id="IPR036388">
    <property type="entry name" value="WH-like_DNA-bd_sf"/>
</dbReference>
<organism evidence="6 7">
    <name type="scientific">Mesorhizobium newzealandense</name>
    <dbReference type="NCBI Taxonomy" id="1300302"/>
    <lineage>
        <taxon>Bacteria</taxon>
        <taxon>Pseudomonadati</taxon>
        <taxon>Pseudomonadota</taxon>
        <taxon>Alphaproteobacteria</taxon>
        <taxon>Hyphomicrobiales</taxon>
        <taxon>Phyllobacteriaceae</taxon>
        <taxon>Mesorhizobium</taxon>
    </lineage>
</organism>
<dbReference type="InterPro" id="IPR058163">
    <property type="entry name" value="LysR-type_TF_proteobact-type"/>
</dbReference>
<sequence length="316" mass="34576">MTTSANWALYATFLSVMHQGSLSAAARALGTAQPTVRKQIAELEAALGCVLFTRSKAGLAPTEAAHAAYPFAETMAATANALARSISGQEHDENGVVRITCSEVVGVEVLPPILARLARAHPGIHYEISPTDRAEDMLQRDADVAIRMFRPRESALIARRACTIELGLFASESYLAEHPLPDSFESLLANHRLIGDDRGQVLIAALERQDARLTRKDISWRTDSGLAQLAAVRAGFGVGPSQVPLAGLTNPPLRRVLPWLRADMEAWVVMHEDLKAVHRVRLVFDALSKGLAIYARTWGMQRSSKSYMDDTTRFPR</sequence>
<dbReference type="InterPro" id="IPR036390">
    <property type="entry name" value="WH_DNA-bd_sf"/>
</dbReference>
<protein>
    <submittedName>
        <fullName evidence="6">LysR family transcriptional regulator</fullName>
    </submittedName>
</protein>
<evidence type="ECO:0000313" key="6">
    <source>
        <dbReference type="EMBL" id="MFD1981618.1"/>
    </source>
</evidence>
<proteinExistence type="inferred from homology"/>
<dbReference type="SUPFAM" id="SSF46785">
    <property type="entry name" value="Winged helix' DNA-binding domain"/>
    <property type="match status" value="1"/>
</dbReference>
<gene>
    <name evidence="6" type="ORF">ACFSOZ_02710</name>
</gene>
<evidence type="ECO:0000259" key="5">
    <source>
        <dbReference type="PROSITE" id="PS50931"/>
    </source>
</evidence>
<keyword evidence="2" id="KW-0805">Transcription regulation</keyword>
<reference evidence="7" key="1">
    <citation type="journal article" date="2019" name="Int. J. Syst. Evol. Microbiol.">
        <title>The Global Catalogue of Microorganisms (GCM) 10K type strain sequencing project: providing services to taxonomists for standard genome sequencing and annotation.</title>
        <authorList>
            <consortium name="The Broad Institute Genomics Platform"/>
            <consortium name="The Broad Institute Genome Sequencing Center for Infectious Disease"/>
            <person name="Wu L."/>
            <person name="Ma J."/>
        </authorList>
    </citation>
    <scope>NUCLEOTIDE SEQUENCE [LARGE SCALE GENOMIC DNA]</scope>
    <source>
        <strain evidence="7">CGMCC 1.16225</strain>
    </source>
</reference>
<dbReference type="Proteomes" id="UP001597405">
    <property type="component" value="Unassembled WGS sequence"/>
</dbReference>
<comment type="similarity">
    <text evidence="1">Belongs to the LysR transcriptional regulatory family.</text>
</comment>
<accession>A0ABW4U2B9</accession>
<feature type="domain" description="HTH lysR-type" evidence="5">
    <location>
        <begin position="12"/>
        <end position="62"/>
    </location>
</feature>
<dbReference type="PANTHER" id="PTHR30537:SF3">
    <property type="entry name" value="TRANSCRIPTIONAL REGULATORY PROTEIN"/>
    <property type="match status" value="1"/>
</dbReference>
<keyword evidence="3" id="KW-0238">DNA-binding</keyword>
<evidence type="ECO:0000256" key="2">
    <source>
        <dbReference type="ARBA" id="ARBA00023015"/>
    </source>
</evidence>
<dbReference type="InterPro" id="IPR005119">
    <property type="entry name" value="LysR_subst-bd"/>
</dbReference>
<dbReference type="PROSITE" id="PS50931">
    <property type="entry name" value="HTH_LYSR"/>
    <property type="match status" value="1"/>
</dbReference>
<keyword evidence="4" id="KW-0804">Transcription</keyword>
<dbReference type="PRINTS" id="PR00039">
    <property type="entry name" value="HTHLYSR"/>
</dbReference>
<dbReference type="Gene3D" id="3.40.190.290">
    <property type="match status" value="1"/>
</dbReference>
<dbReference type="RefSeq" id="WP_379093345.1">
    <property type="nucleotide sequence ID" value="NZ_JBHUGZ010000001.1"/>
</dbReference>
<evidence type="ECO:0000256" key="1">
    <source>
        <dbReference type="ARBA" id="ARBA00009437"/>
    </source>
</evidence>
<dbReference type="Gene3D" id="1.10.10.10">
    <property type="entry name" value="Winged helix-like DNA-binding domain superfamily/Winged helix DNA-binding domain"/>
    <property type="match status" value="1"/>
</dbReference>
<dbReference type="Pfam" id="PF00126">
    <property type="entry name" value="HTH_1"/>
    <property type="match status" value="1"/>
</dbReference>
<name>A0ABW4U2B9_9HYPH</name>
<dbReference type="PANTHER" id="PTHR30537">
    <property type="entry name" value="HTH-TYPE TRANSCRIPTIONAL REGULATOR"/>
    <property type="match status" value="1"/>
</dbReference>
<dbReference type="SUPFAM" id="SSF53850">
    <property type="entry name" value="Periplasmic binding protein-like II"/>
    <property type="match status" value="1"/>
</dbReference>
<keyword evidence="7" id="KW-1185">Reference proteome</keyword>
<evidence type="ECO:0000256" key="3">
    <source>
        <dbReference type="ARBA" id="ARBA00023125"/>
    </source>
</evidence>
<dbReference type="Pfam" id="PF03466">
    <property type="entry name" value="LysR_substrate"/>
    <property type="match status" value="1"/>
</dbReference>